<protein>
    <submittedName>
        <fullName evidence="2">Multiple sugar transport system substrate-binding protein</fullName>
    </submittedName>
</protein>
<dbReference type="RefSeq" id="WP_073346153.1">
    <property type="nucleotide sequence ID" value="NZ_FQVH01000044.1"/>
</dbReference>
<keyword evidence="1" id="KW-0732">Signal</keyword>
<organism evidence="2 3">
    <name type="scientific">Caldanaerobius fijiensis DSM 17918</name>
    <dbReference type="NCBI Taxonomy" id="1121256"/>
    <lineage>
        <taxon>Bacteria</taxon>
        <taxon>Bacillati</taxon>
        <taxon>Bacillota</taxon>
        <taxon>Clostridia</taxon>
        <taxon>Thermoanaerobacterales</taxon>
        <taxon>Thermoanaerobacteraceae</taxon>
        <taxon>Caldanaerobius</taxon>
    </lineage>
</organism>
<evidence type="ECO:0000313" key="3">
    <source>
        <dbReference type="Proteomes" id="UP000184088"/>
    </source>
</evidence>
<keyword evidence="3" id="KW-1185">Reference proteome</keyword>
<dbReference type="CDD" id="cd13585">
    <property type="entry name" value="PBP2_TMBP_like"/>
    <property type="match status" value="1"/>
</dbReference>
<dbReference type="AlphaFoldDB" id="A0A1M5EG95"/>
<dbReference type="STRING" id="1121256.SAMN02746089_02545"/>
<feature type="signal peptide" evidence="1">
    <location>
        <begin position="1"/>
        <end position="20"/>
    </location>
</feature>
<sequence>MKKLISVALVSMMVLSVILAGCSSGSKTSSSNTSNGGGSNKVVTITHYTINAPDKIFIKKLIPDFEKTHPNIKVNVVAVPWDQFDPKLQTMIAGGNPPDVTSHWGSGGFMEYYNKGMLTDLTPLMKKNNFDPVSIGIPQKELDSYNVNGKQYGIPVYAYVSVLAYNQDLFKKAGLPNPPSSYEDKSWTFDKMVEYAKKLTIVSKDPSKVQYGLNWAWGSNDMNPIYFGAKIYSDDTWTNGGKPSQNFFASPEATNAVQRIADLVWKDKVMPSPAMSQALASGSDVFFTGKVGMEVNGGWVLTGAGSVKFKVGVAAIPVGNDPNVRDVTYVDPLFILKGSKHPDEAFQWIMYLLQKDVQEKSVKLSGGTPPANTNALEAYYNNFPTINKDDLKNVVEGGLKYGTESYNHLITNYTQIRTLVDNEINQVLNGKKKASEVTPGLQQKLNDLFKNNK</sequence>
<dbReference type="PROSITE" id="PS51257">
    <property type="entry name" value="PROKAR_LIPOPROTEIN"/>
    <property type="match status" value="1"/>
</dbReference>
<accession>A0A1M5EG95</accession>
<dbReference type="PANTHER" id="PTHR43649">
    <property type="entry name" value="ARABINOSE-BINDING PROTEIN-RELATED"/>
    <property type="match status" value="1"/>
</dbReference>
<dbReference type="Pfam" id="PF01547">
    <property type="entry name" value="SBP_bac_1"/>
    <property type="match status" value="1"/>
</dbReference>
<dbReference type="Gene3D" id="3.40.190.10">
    <property type="entry name" value="Periplasmic binding protein-like II"/>
    <property type="match status" value="1"/>
</dbReference>
<name>A0A1M5EG95_9THEO</name>
<gene>
    <name evidence="2" type="ORF">SAMN02746089_02545</name>
</gene>
<dbReference type="InterPro" id="IPR006059">
    <property type="entry name" value="SBP"/>
</dbReference>
<dbReference type="SUPFAM" id="SSF53850">
    <property type="entry name" value="Periplasmic binding protein-like II"/>
    <property type="match status" value="1"/>
</dbReference>
<dbReference type="OrthoDB" id="383937at2"/>
<dbReference type="PANTHER" id="PTHR43649:SF12">
    <property type="entry name" value="DIACETYLCHITOBIOSE BINDING PROTEIN DASA"/>
    <property type="match status" value="1"/>
</dbReference>
<evidence type="ECO:0000313" key="2">
    <source>
        <dbReference type="EMBL" id="SHF78190.1"/>
    </source>
</evidence>
<dbReference type="InterPro" id="IPR050490">
    <property type="entry name" value="Bact_solute-bd_prot1"/>
</dbReference>
<keyword evidence="2" id="KW-0813">Transport</keyword>
<proteinExistence type="predicted"/>
<dbReference type="Proteomes" id="UP000184088">
    <property type="component" value="Unassembled WGS sequence"/>
</dbReference>
<dbReference type="EMBL" id="FQVH01000044">
    <property type="protein sequence ID" value="SHF78190.1"/>
    <property type="molecule type" value="Genomic_DNA"/>
</dbReference>
<evidence type="ECO:0000256" key="1">
    <source>
        <dbReference type="SAM" id="SignalP"/>
    </source>
</evidence>
<feature type="chain" id="PRO_5038642073" evidence="1">
    <location>
        <begin position="21"/>
        <end position="453"/>
    </location>
</feature>
<keyword evidence="2" id="KW-0762">Sugar transport</keyword>
<reference evidence="2 3" key="1">
    <citation type="submission" date="2016-11" db="EMBL/GenBank/DDBJ databases">
        <authorList>
            <person name="Jaros S."/>
            <person name="Januszkiewicz K."/>
            <person name="Wedrychowicz H."/>
        </authorList>
    </citation>
    <scope>NUCLEOTIDE SEQUENCE [LARGE SCALE GENOMIC DNA]</scope>
    <source>
        <strain evidence="2 3">DSM 17918</strain>
    </source>
</reference>